<evidence type="ECO:0000256" key="1">
    <source>
        <dbReference type="SAM" id="Coils"/>
    </source>
</evidence>
<sequence>MVQRRKKGGSGLETQTEYEQMMKENTFSIKEYEDNMKKKQLALQEELRKLRAEQAEHRKRKKEIRKDCSELTLLLADEKLTKKEKELYADKMYEHKIKCDNGDLQACRYCKGDDDSFLKKVVQKKTPRKKRSKTKQ</sequence>
<evidence type="ECO:0000313" key="2">
    <source>
        <dbReference type="EMBL" id="QHU23490.1"/>
    </source>
</evidence>
<keyword evidence="1" id="KW-0175">Coiled coil</keyword>
<proteinExistence type="predicted"/>
<protein>
    <submittedName>
        <fullName evidence="2">Uncharacterized protein</fullName>
    </submittedName>
</protein>
<reference evidence="2" key="1">
    <citation type="journal article" date="2020" name="Nature">
        <title>Giant virus diversity and host interactions through global metagenomics.</title>
        <authorList>
            <person name="Schulz F."/>
            <person name="Roux S."/>
            <person name="Paez-Espino D."/>
            <person name="Jungbluth S."/>
            <person name="Walsh D.A."/>
            <person name="Denef V.J."/>
            <person name="McMahon K.D."/>
            <person name="Konstantinidis K.T."/>
            <person name="Eloe-Fadrosh E.A."/>
            <person name="Kyrpides N.C."/>
            <person name="Woyke T."/>
        </authorList>
    </citation>
    <scope>NUCLEOTIDE SEQUENCE</scope>
    <source>
        <strain evidence="2">GVMAG-S-ERX555907-94</strain>
    </source>
</reference>
<accession>A0A6C0L3R9</accession>
<dbReference type="AlphaFoldDB" id="A0A6C0L3R9"/>
<name>A0A6C0L3R9_9ZZZZ</name>
<feature type="coiled-coil region" evidence="1">
    <location>
        <begin position="29"/>
        <end position="67"/>
    </location>
</feature>
<organism evidence="2">
    <name type="scientific">viral metagenome</name>
    <dbReference type="NCBI Taxonomy" id="1070528"/>
    <lineage>
        <taxon>unclassified sequences</taxon>
        <taxon>metagenomes</taxon>
        <taxon>organismal metagenomes</taxon>
    </lineage>
</organism>
<dbReference type="EMBL" id="MN741030">
    <property type="protein sequence ID" value="QHU23490.1"/>
    <property type="molecule type" value="Genomic_DNA"/>
</dbReference>